<dbReference type="InterPro" id="IPR000805">
    <property type="entry name" value="Glyco_hydro_26"/>
</dbReference>
<keyword evidence="4" id="KW-0472">Membrane</keyword>
<organism evidence="6 7">
    <name type="scientific">Tribonema minus</name>
    <dbReference type="NCBI Taxonomy" id="303371"/>
    <lineage>
        <taxon>Eukaryota</taxon>
        <taxon>Sar</taxon>
        <taxon>Stramenopiles</taxon>
        <taxon>Ochrophyta</taxon>
        <taxon>PX clade</taxon>
        <taxon>Xanthophyceae</taxon>
        <taxon>Tribonematales</taxon>
        <taxon>Tribonemataceae</taxon>
        <taxon>Tribonema</taxon>
    </lineage>
</organism>
<dbReference type="GO" id="GO:0006080">
    <property type="term" value="P:substituted mannan metabolic process"/>
    <property type="evidence" value="ECO:0007669"/>
    <property type="project" value="InterPro"/>
</dbReference>
<evidence type="ECO:0000313" key="7">
    <source>
        <dbReference type="Proteomes" id="UP000664859"/>
    </source>
</evidence>
<comment type="similarity">
    <text evidence="1">Belongs to the glycosyl hydrolase 26 family.</text>
</comment>
<dbReference type="Proteomes" id="UP000664859">
    <property type="component" value="Unassembled WGS sequence"/>
</dbReference>
<evidence type="ECO:0000256" key="4">
    <source>
        <dbReference type="SAM" id="Phobius"/>
    </source>
</evidence>
<evidence type="ECO:0000256" key="2">
    <source>
        <dbReference type="ARBA" id="ARBA00022801"/>
    </source>
</evidence>
<dbReference type="PANTHER" id="PTHR40079">
    <property type="entry name" value="MANNAN ENDO-1,4-BETA-MANNOSIDASE E-RELATED"/>
    <property type="match status" value="1"/>
</dbReference>
<dbReference type="SUPFAM" id="SSF51445">
    <property type="entry name" value="(Trans)glycosidases"/>
    <property type="match status" value="1"/>
</dbReference>
<dbReference type="SUPFAM" id="SSF103647">
    <property type="entry name" value="TSP type-3 repeat"/>
    <property type="match status" value="1"/>
</dbReference>
<keyword evidence="7" id="KW-1185">Reference proteome</keyword>
<dbReference type="InterPro" id="IPR028974">
    <property type="entry name" value="TSP_type-3_rpt"/>
</dbReference>
<evidence type="ECO:0000256" key="1">
    <source>
        <dbReference type="ARBA" id="ARBA00007754"/>
    </source>
</evidence>
<dbReference type="Gene3D" id="3.20.20.80">
    <property type="entry name" value="Glycosidases"/>
    <property type="match status" value="1"/>
</dbReference>
<evidence type="ECO:0000259" key="5">
    <source>
        <dbReference type="PROSITE" id="PS51764"/>
    </source>
</evidence>
<sequence length="507" mass="56083">MWATGPFIANATAQSAQPRAQVLYHLLKAHIGASEFHCKHTIVIVAELGLSPGCRRRCLIQSLGLVLATIWFLLVTGGTIAFTALARKPQATDEPINDCLRPLQPGNISLLVNDNAHSLPFAVRNCRYPFLVKPYLDQGFQVVMVTKFLDNELLTNLWQIGSGKYDNYLYQFMDEHKADGNQEVWIMPMHEFNGDWYPWGTYHGGFNSKKNFVRAWRHVHDVFTVKEANVIFQRYAAFCSALSLSARLQLRQRAGRCDHAPFTDWWPGMNYVDMVVCSGYNRAGTDENHMEWLTFQDVYGAAYKQMLALPGYKPLGVGEMSCNDFEGYDKAQWITDAFYDFVNTYPRVKQATWYLQNKDGDCRWDLNSPEQIAAFANGLKLYAPQNQPPHLLAPLADINCDGVIDQKDAVGAPAAPGVPGVPAKPVVVGQDLNGDGQIYGPQELPGDFDYDGEVNGEDGVIAGQQADYNGDGVIAGIDQLPGDYNADGVVDANDVPPAPALPGDVPV</sequence>
<dbReference type="AlphaFoldDB" id="A0A835YXD8"/>
<dbReference type="GO" id="GO:0005509">
    <property type="term" value="F:calcium ion binding"/>
    <property type="evidence" value="ECO:0007669"/>
    <property type="project" value="InterPro"/>
</dbReference>
<dbReference type="GO" id="GO:0016985">
    <property type="term" value="F:mannan endo-1,4-beta-mannosidase activity"/>
    <property type="evidence" value="ECO:0007669"/>
    <property type="project" value="InterPro"/>
</dbReference>
<keyword evidence="4" id="KW-0812">Transmembrane</keyword>
<protein>
    <submittedName>
        <fullName evidence="6">Glycoside hydrolase superfamily</fullName>
    </submittedName>
</protein>
<dbReference type="PROSITE" id="PS51764">
    <property type="entry name" value="GH26"/>
    <property type="match status" value="1"/>
</dbReference>
<proteinExistence type="inferred from homology"/>
<keyword evidence="3" id="KW-0326">Glycosidase</keyword>
<dbReference type="InterPro" id="IPR022790">
    <property type="entry name" value="GH26_dom"/>
</dbReference>
<gene>
    <name evidence="6" type="ORF">JKP88DRAFT_317754</name>
</gene>
<evidence type="ECO:0000256" key="3">
    <source>
        <dbReference type="ARBA" id="ARBA00023295"/>
    </source>
</evidence>
<name>A0A835YXD8_9STRA</name>
<feature type="domain" description="GH26" evidence="5">
    <location>
        <begin position="1"/>
        <end position="385"/>
    </location>
</feature>
<comment type="caution">
    <text evidence="6">The sequence shown here is derived from an EMBL/GenBank/DDBJ whole genome shotgun (WGS) entry which is preliminary data.</text>
</comment>
<dbReference type="InterPro" id="IPR017853">
    <property type="entry name" value="GH"/>
</dbReference>
<keyword evidence="2 6" id="KW-0378">Hydrolase</keyword>
<accession>A0A835YXD8</accession>
<dbReference type="EMBL" id="JAFCMP010000223">
    <property type="protein sequence ID" value="KAG5183276.1"/>
    <property type="molecule type" value="Genomic_DNA"/>
</dbReference>
<reference evidence="6" key="1">
    <citation type="submission" date="2021-02" db="EMBL/GenBank/DDBJ databases">
        <title>First Annotated Genome of the Yellow-green Alga Tribonema minus.</title>
        <authorList>
            <person name="Mahan K.M."/>
        </authorList>
    </citation>
    <scope>NUCLEOTIDE SEQUENCE</scope>
    <source>
        <strain evidence="6">UTEX B ZZ1240</strain>
    </source>
</reference>
<feature type="transmembrane region" description="Helical" evidence="4">
    <location>
        <begin position="65"/>
        <end position="86"/>
    </location>
</feature>
<evidence type="ECO:0000313" key="6">
    <source>
        <dbReference type="EMBL" id="KAG5183276.1"/>
    </source>
</evidence>
<dbReference type="PANTHER" id="PTHR40079:SF6">
    <property type="entry name" value="GH26 DOMAIN-CONTAINING PROTEIN"/>
    <property type="match status" value="1"/>
</dbReference>
<keyword evidence="4" id="KW-1133">Transmembrane helix</keyword>